<evidence type="ECO:0000313" key="1">
    <source>
        <dbReference type="EMBL" id="AGA89897.1"/>
    </source>
</evidence>
<dbReference type="EMBL" id="CP003051">
    <property type="protein sequence ID" value="AGA89897.1"/>
    <property type="molecule type" value="Genomic_DNA"/>
</dbReference>
<proteinExistence type="predicted"/>
<evidence type="ECO:0000313" key="2">
    <source>
        <dbReference type="Proteomes" id="UP000010816"/>
    </source>
</evidence>
<dbReference type="AlphaFoldDB" id="L0GVN3"/>
<gene>
    <name evidence="1" type="ORF">Thimo_1093</name>
</gene>
<dbReference type="OrthoDB" id="68at2"/>
<dbReference type="Proteomes" id="UP000010816">
    <property type="component" value="Chromosome"/>
</dbReference>
<accession>L0GVN3</accession>
<sequence length="204" mass="22625">MVQLRPELTWRCSASEQHEMGVGVHWQSEHGGRYSAELRHRQRKGPSGASDLDDVEQSVRLGYGKSFDGLDPSFDASVDLGRLEDRTTGDRVGTQGYRASLSWRPSSRASLSACVYHDNDGVTSEDQQNRLIFGVGGGALDERSDLNLNLQGNHDDDQDRFVADGLLRYRRNEVEGLFCRSSSARWPYSSVLARSARSGASTRS</sequence>
<dbReference type="RefSeq" id="WP_015280042.1">
    <property type="nucleotide sequence ID" value="NC_019940.1"/>
</dbReference>
<dbReference type="STRING" id="765912.Thimo_1093"/>
<dbReference type="HOGENOM" id="CLU_1342734_0_0_6"/>
<organism evidence="1 2">
    <name type="scientific">Thioflavicoccus mobilis 8321</name>
    <dbReference type="NCBI Taxonomy" id="765912"/>
    <lineage>
        <taxon>Bacteria</taxon>
        <taxon>Pseudomonadati</taxon>
        <taxon>Pseudomonadota</taxon>
        <taxon>Gammaproteobacteria</taxon>
        <taxon>Chromatiales</taxon>
        <taxon>Chromatiaceae</taxon>
        <taxon>Thioflavicoccus</taxon>
    </lineage>
</organism>
<reference evidence="1 2" key="1">
    <citation type="submission" date="2011-09" db="EMBL/GenBank/DDBJ databases">
        <title>Complete sequence of chromosome of Thioflavicoccus mobilis 8321.</title>
        <authorList>
            <consortium name="US DOE Joint Genome Institute"/>
            <person name="Lucas S."/>
            <person name="Han J."/>
            <person name="Lapidus A."/>
            <person name="Cheng J.-F."/>
            <person name="Goodwin L."/>
            <person name="Pitluck S."/>
            <person name="Peters L."/>
            <person name="Ovchinnikova G."/>
            <person name="Lu M."/>
            <person name="Detter J.C."/>
            <person name="Han C."/>
            <person name="Tapia R."/>
            <person name="Land M."/>
            <person name="Hauser L."/>
            <person name="Kyrpides N."/>
            <person name="Ivanova N."/>
            <person name="Pagani I."/>
            <person name="Vogl K."/>
            <person name="Liu Z."/>
            <person name="Imhoff J."/>
            <person name="Thiel V."/>
            <person name="Frigaard N.-U."/>
            <person name="Bryant D."/>
            <person name="Woyke T."/>
        </authorList>
    </citation>
    <scope>NUCLEOTIDE SEQUENCE [LARGE SCALE GENOMIC DNA]</scope>
    <source>
        <strain evidence="1 2">8321</strain>
    </source>
</reference>
<protein>
    <submittedName>
        <fullName evidence="1">Uncharacterized protein</fullName>
    </submittedName>
</protein>
<name>L0GVN3_9GAMM</name>
<dbReference type="KEGG" id="tmb:Thimo_1093"/>
<keyword evidence="2" id="KW-1185">Reference proteome</keyword>